<organism evidence="2 3">
    <name type="scientific">Caerostris darwini</name>
    <dbReference type="NCBI Taxonomy" id="1538125"/>
    <lineage>
        <taxon>Eukaryota</taxon>
        <taxon>Metazoa</taxon>
        <taxon>Ecdysozoa</taxon>
        <taxon>Arthropoda</taxon>
        <taxon>Chelicerata</taxon>
        <taxon>Arachnida</taxon>
        <taxon>Araneae</taxon>
        <taxon>Araneomorphae</taxon>
        <taxon>Entelegynae</taxon>
        <taxon>Araneoidea</taxon>
        <taxon>Araneidae</taxon>
        <taxon>Caerostris</taxon>
    </lineage>
</organism>
<name>A0AAV4T530_9ARAC</name>
<keyword evidence="3" id="KW-1185">Reference proteome</keyword>
<reference evidence="2 3" key="1">
    <citation type="submission" date="2021-06" db="EMBL/GenBank/DDBJ databases">
        <title>Caerostris darwini draft genome.</title>
        <authorList>
            <person name="Kono N."/>
            <person name="Arakawa K."/>
        </authorList>
    </citation>
    <scope>NUCLEOTIDE SEQUENCE [LARGE SCALE GENOMIC DNA]</scope>
</reference>
<accession>A0AAV4T530</accession>
<dbReference type="Pfam" id="PF14214">
    <property type="entry name" value="Helitron_like_N"/>
    <property type="match status" value="1"/>
</dbReference>
<evidence type="ECO:0000313" key="3">
    <source>
        <dbReference type="Proteomes" id="UP001054837"/>
    </source>
</evidence>
<gene>
    <name evidence="2" type="primary">EVAR_53830_1</name>
    <name evidence="2" type="ORF">CDAR_397651</name>
</gene>
<dbReference type="EMBL" id="BPLQ01009110">
    <property type="protein sequence ID" value="GIY41783.1"/>
    <property type="molecule type" value="Genomic_DNA"/>
</dbReference>
<evidence type="ECO:0000259" key="1">
    <source>
        <dbReference type="Pfam" id="PF14214"/>
    </source>
</evidence>
<comment type="caution">
    <text evidence="2">The sequence shown here is derived from an EMBL/GenBank/DDBJ whole genome shotgun (WGS) entry which is preliminary data.</text>
</comment>
<protein>
    <submittedName>
        <fullName evidence="2">Helitron_like_N domain-containing protein</fullName>
    </submittedName>
</protein>
<evidence type="ECO:0000313" key="2">
    <source>
        <dbReference type="EMBL" id="GIY41783.1"/>
    </source>
</evidence>
<proteinExistence type="predicted"/>
<dbReference type="AlphaFoldDB" id="A0AAV4T530"/>
<feature type="domain" description="Helitron helicase-like" evidence="1">
    <location>
        <begin position="96"/>
        <end position="190"/>
    </location>
</feature>
<sequence>MVGLNNPVVPYEDGTAHGLVITDGFGNHSAYKNGLREQRDVPVTPLDYFQYRILGRDTRFQRNDYLFYALFKFEYLLVKSTIIACGRKIVSKHGMVDDIHLYLKNLRGSAAYWKTAHNELIGQIRCLGLTHYFLTFSCNDLNWLDMRKALLIDPNELDIYATQHLVEMHAVVVSRHYMIRVSVLVTFMLNNK</sequence>
<dbReference type="Proteomes" id="UP001054837">
    <property type="component" value="Unassembled WGS sequence"/>
</dbReference>
<dbReference type="InterPro" id="IPR025476">
    <property type="entry name" value="Helitron_helicase-like"/>
</dbReference>